<feature type="compositionally biased region" description="Basic and acidic residues" evidence="1">
    <location>
        <begin position="585"/>
        <end position="602"/>
    </location>
</feature>
<feature type="region of interest" description="Disordered" evidence="1">
    <location>
        <begin position="208"/>
        <end position="246"/>
    </location>
</feature>
<gene>
    <name evidence="2" type="ORF">K402DRAFT_405235</name>
</gene>
<feature type="compositionally biased region" description="Acidic residues" evidence="1">
    <location>
        <begin position="342"/>
        <end position="357"/>
    </location>
</feature>
<reference evidence="2" key="1">
    <citation type="journal article" date="2020" name="Stud. Mycol.">
        <title>101 Dothideomycetes genomes: a test case for predicting lifestyles and emergence of pathogens.</title>
        <authorList>
            <person name="Haridas S."/>
            <person name="Albert R."/>
            <person name="Binder M."/>
            <person name="Bloem J."/>
            <person name="Labutti K."/>
            <person name="Salamov A."/>
            <person name="Andreopoulos B."/>
            <person name="Baker S."/>
            <person name="Barry K."/>
            <person name="Bills G."/>
            <person name="Bluhm B."/>
            <person name="Cannon C."/>
            <person name="Castanera R."/>
            <person name="Culley D."/>
            <person name="Daum C."/>
            <person name="Ezra D."/>
            <person name="Gonzalez J."/>
            <person name="Henrissat B."/>
            <person name="Kuo A."/>
            <person name="Liang C."/>
            <person name="Lipzen A."/>
            <person name="Lutzoni F."/>
            <person name="Magnuson J."/>
            <person name="Mondo S."/>
            <person name="Nolan M."/>
            <person name="Ohm R."/>
            <person name="Pangilinan J."/>
            <person name="Park H.-J."/>
            <person name="Ramirez L."/>
            <person name="Alfaro M."/>
            <person name="Sun H."/>
            <person name="Tritt A."/>
            <person name="Yoshinaga Y."/>
            <person name="Zwiers L.-H."/>
            <person name="Turgeon B."/>
            <person name="Goodwin S."/>
            <person name="Spatafora J."/>
            <person name="Crous P."/>
            <person name="Grigoriev I."/>
        </authorList>
    </citation>
    <scope>NUCLEOTIDE SEQUENCE</scope>
    <source>
        <strain evidence="2">CBS 113979</strain>
    </source>
</reference>
<evidence type="ECO:0000313" key="2">
    <source>
        <dbReference type="EMBL" id="KAF1985435.1"/>
    </source>
</evidence>
<feature type="compositionally biased region" description="Basic and acidic residues" evidence="1">
    <location>
        <begin position="382"/>
        <end position="392"/>
    </location>
</feature>
<keyword evidence="3" id="KW-1185">Reference proteome</keyword>
<evidence type="ECO:0000256" key="1">
    <source>
        <dbReference type="SAM" id="MobiDB-lite"/>
    </source>
</evidence>
<feature type="compositionally biased region" description="Polar residues" evidence="1">
    <location>
        <begin position="114"/>
        <end position="125"/>
    </location>
</feature>
<proteinExistence type="predicted"/>
<evidence type="ECO:0000313" key="3">
    <source>
        <dbReference type="Proteomes" id="UP000800041"/>
    </source>
</evidence>
<dbReference type="Proteomes" id="UP000800041">
    <property type="component" value="Unassembled WGS sequence"/>
</dbReference>
<feature type="compositionally biased region" description="Pro residues" evidence="1">
    <location>
        <begin position="71"/>
        <end position="83"/>
    </location>
</feature>
<feature type="region of interest" description="Disordered" evidence="1">
    <location>
        <begin position="478"/>
        <end position="624"/>
    </location>
</feature>
<accession>A0A6G1GWX3</accession>
<feature type="compositionally biased region" description="Basic and acidic residues" evidence="1">
    <location>
        <begin position="402"/>
        <end position="421"/>
    </location>
</feature>
<dbReference type="AlphaFoldDB" id="A0A6G1GWX3"/>
<name>A0A6G1GWX3_9PEZI</name>
<feature type="compositionally biased region" description="Polar residues" evidence="1">
    <location>
        <begin position="143"/>
        <end position="152"/>
    </location>
</feature>
<feature type="compositionally biased region" description="Basic and acidic residues" evidence="1">
    <location>
        <begin position="130"/>
        <end position="140"/>
    </location>
</feature>
<feature type="region of interest" description="Disordered" evidence="1">
    <location>
        <begin position="52"/>
        <end position="181"/>
    </location>
</feature>
<protein>
    <submittedName>
        <fullName evidence="2">Uncharacterized protein</fullName>
    </submittedName>
</protein>
<organism evidence="2 3">
    <name type="scientific">Aulographum hederae CBS 113979</name>
    <dbReference type="NCBI Taxonomy" id="1176131"/>
    <lineage>
        <taxon>Eukaryota</taxon>
        <taxon>Fungi</taxon>
        <taxon>Dikarya</taxon>
        <taxon>Ascomycota</taxon>
        <taxon>Pezizomycotina</taxon>
        <taxon>Dothideomycetes</taxon>
        <taxon>Pleosporomycetidae</taxon>
        <taxon>Aulographales</taxon>
        <taxon>Aulographaceae</taxon>
    </lineage>
</organism>
<feature type="compositionally biased region" description="Polar residues" evidence="1">
    <location>
        <begin position="208"/>
        <end position="221"/>
    </location>
</feature>
<feature type="compositionally biased region" description="Basic and acidic residues" evidence="1">
    <location>
        <begin position="515"/>
        <end position="577"/>
    </location>
</feature>
<sequence length="624" mass="69278">MPNLHPLASFIINQNDDKSRLLAHFLCDCNACDPPTKPLPRVPPSLARLPIKQPTRVPHPLPPVHEVVAAFPPPPSRPPPAPPVEEKSPARPAPPQPESQPQIERKTKADSENEPQTYPTHSIPQPESRPQVETKTKADPETEQQTYPTHSQPNPPHHRASKIPVPTSSSTKRPPSTPLPCLCEECRLNALMRRNEEVLQYRYRLSSSISDAKHTSSSHSLPRSVFPDRSQSLTVPSSRGYLPHRVSNDYERPATATGQGGGVAKRKTFALLERPAGSPGLVRRAASDGDGDEGVWEEGPVRPATAMERVVERAEVSVRPSTSVGGIVGAVAPRVGSGEALVEVEEDEEESQEEEQTEEQKIMGFEFGLNIPPALPSPKGPLPERPDGEVARRPSTSMGRVSLDKERNWPLKERVEVENARRPSTSLGRVSVERERDWPLSFPRRPSTSLDRAKVVLDETAAPRPSMSSEVTAIFSAAGRDSLDDGDRASVYSGRPSTTIWRPSLDRPGTALRVVTEDEGGKLKKGDESKDLERDERKNFEKDESKDVESDEKVENSGKGKDEYVKRGAWSKRESHPPKYLLRRFVADPERIEHAEERDMDPRSPSPKSPRFRKWAKTRYSALV</sequence>
<feature type="compositionally biased region" description="Low complexity" evidence="1">
    <location>
        <begin position="164"/>
        <end position="174"/>
    </location>
</feature>
<feature type="region of interest" description="Disordered" evidence="1">
    <location>
        <begin position="339"/>
        <end position="445"/>
    </location>
</feature>
<dbReference type="EMBL" id="ML977162">
    <property type="protein sequence ID" value="KAF1985435.1"/>
    <property type="molecule type" value="Genomic_DNA"/>
</dbReference>